<evidence type="ECO:0000313" key="4">
    <source>
        <dbReference type="Proteomes" id="UP000432089"/>
    </source>
</evidence>
<feature type="signal peptide" evidence="1">
    <location>
        <begin position="1"/>
        <end position="24"/>
    </location>
</feature>
<dbReference type="RefSeq" id="WP_150970413.1">
    <property type="nucleotide sequence ID" value="NZ_VZDO01000010.1"/>
</dbReference>
<dbReference type="AlphaFoldDB" id="A0A7V7PNW1"/>
<protein>
    <submittedName>
        <fullName evidence="3">Thermonuclease family protein</fullName>
    </submittedName>
</protein>
<dbReference type="PROSITE" id="PS50830">
    <property type="entry name" value="TNASE_3"/>
    <property type="match status" value="1"/>
</dbReference>
<dbReference type="Proteomes" id="UP000432089">
    <property type="component" value="Unassembled WGS sequence"/>
</dbReference>
<evidence type="ECO:0000256" key="1">
    <source>
        <dbReference type="SAM" id="SignalP"/>
    </source>
</evidence>
<dbReference type="EMBL" id="VZDO01000010">
    <property type="protein sequence ID" value="KAB0679368.1"/>
    <property type="molecule type" value="Genomic_DNA"/>
</dbReference>
<accession>A0A7V7PNW1</accession>
<proteinExistence type="predicted"/>
<keyword evidence="1" id="KW-0732">Signal</keyword>
<sequence>MVRRTVVALLGCILAVTGSAGSVAAAGEEPGRTVAGPVAASVTKVRDGDTVEVEAYIWPGQVVRTAVRLRGIDAPELKGRCDGERAAAEVARDRLTALVASRIVQLGEISGDKYFGRVLARVASDDVPDVGAKLLAEGLVAPYRGEKRRDWCANDPKLSGFRPAD</sequence>
<evidence type="ECO:0000259" key="2">
    <source>
        <dbReference type="PROSITE" id="PS50830"/>
    </source>
</evidence>
<name>A0A7V7PNW1_9HYPH</name>
<dbReference type="InterPro" id="IPR016071">
    <property type="entry name" value="Staphylococal_nuclease_OB-fold"/>
</dbReference>
<dbReference type="SMART" id="SM00318">
    <property type="entry name" value="SNc"/>
    <property type="match status" value="1"/>
</dbReference>
<evidence type="ECO:0000313" key="3">
    <source>
        <dbReference type="EMBL" id="KAB0679368.1"/>
    </source>
</evidence>
<reference evidence="3 4" key="1">
    <citation type="submission" date="2019-09" db="EMBL/GenBank/DDBJ databases">
        <title>YIM 132180 draft genome.</title>
        <authorList>
            <person name="Zhang K."/>
        </authorList>
    </citation>
    <scope>NUCLEOTIDE SEQUENCE [LARGE SCALE GENOMIC DNA]</scope>
    <source>
        <strain evidence="3 4">YIM 132180</strain>
    </source>
</reference>
<gene>
    <name evidence="3" type="ORF">F6X38_13630</name>
</gene>
<keyword evidence="4" id="KW-1185">Reference proteome</keyword>
<dbReference type="Pfam" id="PF00565">
    <property type="entry name" value="SNase"/>
    <property type="match status" value="1"/>
</dbReference>
<feature type="chain" id="PRO_5030858678" evidence="1">
    <location>
        <begin position="25"/>
        <end position="165"/>
    </location>
</feature>
<dbReference type="SUPFAM" id="SSF50199">
    <property type="entry name" value="Staphylococcal nuclease"/>
    <property type="match status" value="1"/>
</dbReference>
<organism evidence="3 4">
    <name type="scientific">Plantimonas leprariae</name>
    <dbReference type="NCBI Taxonomy" id="2615207"/>
    <lineage>
        <taxon>Bacteria</taxon>
        <taxon>Pseudomonadati</taxon>
        <taxon>Pseudomonadota</taxon>
        <taxon>Alphaproteobacteria</taxon>
        <taxon>Hyphomicrobiales</taxon>
        <taxon>Aurantimonadaceae</taxon>
        <taxon>Plantimonas</taxon>
    </lineage>
</organism>
<dbReference type="InterPro" id="IPR035437">
    <property type="entry name" value="SNase_OB-fold_sf"/>
</dbReference>
<comment type="caution">
    <text evidence="3">The sequence shown here is derived from an EMBL/GenBank/DDBJ whole genome shotgun (WGS) entry which is preliminary data.</text>
</comment>
<feature type="domain" description="TNase-like" evidence="2">
    <location>
        <begin position="36"/>
        <end position="165"/>
    </location>
</feature>
<dbReference type="Gene3D" id="2.40.50.90">
    <property type="match status" value="1"/>
</dbReference>